<evidence type="ECO:0000313" key="1">
    <source>
        <dbReference type="EMBL" id="BAO55569.1"/>
    </source>
</evidence>
<dbReference type="AlphaFoldDB" id="W8VQA9"/>
<protein>
    <submittedName>
        <fullName evidence="1">1,4-alpha-glucan (Glycogen) branching enzyme, GH-13-type</fullName>
    </submittedName>
</protein>
<dbReference type="HOGENOM" id="CLU_1979234_0_0_10"/>
<dbReference type="SUPFAM" id="SSF51445">
    <property type="entry name" value="(Trans)glycosidases"/>
    <property type="match status" value="1"/>
</dbReference>
<keyword evidence="2" id="KW-1185">Reference proteome</keyword>
<dbReference type="KEGG" id="nmf:NMS_1560"/>
<dbReference type="Proteomes" id="UP000031760">
    <property type="component" value="Chromosome"/>
</dbReference>
<reference evidence="1 2" key="1">
    <citation type="journal article" date="2014" name="Proc. Natl. Acad. Sci. U.S.A.">
        <title>Functional characterization of flavobacteria rhodopsins reveals a unique class of light-driven chloride pump in bacteria.</title>
        <authorList>
            <person name="Yoshizawa S."/>
            <person name="Kumagai Y."/>
            <person name="Kim H."/>
            <person name="Ogura Y."/>
            <person name="Hayashi T."/>
            <person name="Iwasaki W."/>
            <person name="DeLong E.F."/>
            <person name="Kogure K."/>
        </authorList>
    </citation>
    <scope>NUCLEOTIDE SEQUENCE [LARGE SCALE GENOMIC DNA]</scope>
    <source>
        <strain evidence="1 2">S1-08</strain>
    </source>
</reference>
<accession>W8VQA9</accession>
<organism evidence="1 2">
    <name type="scientific">Nonlabens marinus S1-08</name>
    <dbReference type="NCBI Taxonomy" id="1454201"/>
    <lineage>
        <taxon>Bacteria</taxon>
        <taxon>Pseudomonadati</taxon>
        <taxon>Bacteroidota</taxon>
        <taxon>Flavobacteriia</taxon>
        <taxon>Flavobacteriales</taxon>
        <taxon>Flavobacteriaceae</taxon>
        <taxon>Nonlabens</taxon>
    </lineage>
</organism>
<gene>
    <name evidence="1" type="ORF">NMS_1560</name>
</gene>
<dbReference type="RefSeq" id="WP_052476822.1">
    <property type="nucleotide sequence ID" value="NZ_AP014548.1"/>
</dbReference>
<dbReference type="InterPro" id="IPR017853">
    <property type="entry name" value="GH"/>
</dbReference>
<evidence type="ECO:0000313" key="2">
    <source>
        <dbReference type="Proteomes" id="UP000031760"/>
    </source>
</evidence>
<name>W8VQA9_9FLAO</name>
<dbReference type="EMBL" id="AP014548">
    <property type="protein sequence ID" value="BAO55569.1"/>
    <property type="molecule type" value="Genomic_DNA"/>
</dbReference>
<sequence>MLFYKDTRNGSYENLEVMVFLREMNEAVYPNYPDTQTIVEESTSFPKVSKFTSMTYTFTDNFMLPLSHDEVVYGKSSIIGRMPGDSWQKFANLRFLYTSMFTHLGGNLLMMGSEFGQHEEWKSMAA</sequence>
<proteinExistence type="predicted"/>
<dbReference type="Gene3D" id="3.20.20.80">
    <property type="entry name" value="Glycosidases"/>
    <property type="match status" value="1"/>
</dbReference>
<dbReference type="STRING" id="1454201.NMS_1560"/>